<dbReference type="RefSeq" id="WP_066567561.1">
    <property type="nucleotide sequence ID" value="NZ_CP015622.1"/>
</dbReference>
<dbReference type="Gene3D" id="3.40.50.300">
    <property type="entry name" value="P-loop containing nucleotide triphosphate hydrolases"/>
    <property type="match status" value="1"/>
</dbReference>
<dbReference type="KEGG" id="ccjz:ccrud_10990"/>
<dbReference type="FunFam" id="3.40.50.300:FF:000425">
    <property type="entry name" value="Probable ABC transporter, ATP-binding subunit"/>
    <property type="match status" value="1"/>
</dbReference>
<feature type="domain" description="ABC transporter" evidence="5">
    <location>
        <begin position="6"/>
        <end position="236"/>
    </location>
</feature>
<organism evidence="6 7">
    <name type="scientific">Corynebacterium crudilactis</name>
    <dbReference type="NCBI Taxonomy" id="1652495"/>
    <lineage>
        <taxon>Bacteria</taxon>
        <taxon>Bacillati</taxon>
        <taxon>Actinomycetota</taxon>
        <taxon>Actinomycetes</taxon>
        <taxon>Mycobacteriales</taxon>
        <taxon>Corynebacteriaceae</taxon>
        <taxon>Corynebacterium</taxon>
    </lineage>
</organism>
<evidence type="ECO:0000256" key="4">
    <source>
        <dbReference type="ARBA" id="ARBA00066388"/>
    </source>
</evidence>
<dbReference type="Proteomes" id="UP000076929">
    <property type="component" value="Chromosome"/>
</dbReference>
<keyword evidence="1" id="KW-0813">Transport</keyword>
<reference evidence="6 7" key="1">
    <citation type="submission" date="2016-05" db="EMBL/GenBank/DDBJ databases">
        <title>Complete genome sequence of Corynebacterium crudilactis, a new Corynebacterium species isolated from raw cow's milk.</title>
        <authorList>
            <person name="Christian R."/>
            <person name="Zimmermann J."/>
            <person name="Lipski A."/>
            <person name="Kalinowski J."/>
        </authorList>
    </citation>
    <scope>NUCLEOTIDE SEQUENCE [LARGE SCALE GENOMIC DNA]</scope>
    <source>
        <strain evidence="6 7">JZ16</strain>
    </source>
</reference>
<dbReference type="EC" id="7.6.2.9" evidence="4"/>
<evidence type="ECO:0000313" key="6">
    <source>
        <dbReference type="EMBL" id="ANE04681.1"/>
    </source>
</evidence>
<dbReference type="PANTHER" id="PTHR42781">
    <property type="entry name" value="SPERMIDINE/PUTRESCINE IMPORT ATP-BINDING PROTEIN POTA"/>
    <property type="match status" value="1"/>
</dbReference>
<dbReference type="SMART" id="SM00382">
    <property type="entry name" value="AAA"/>
    <property type="match status" value="1"/>
</dbReference>
<evidence type="ECO:0000256" key="3">
    <source>
        <dbReference type="ARBA" id="ARBA00022840"/>
    </source>
</evidence>
<accession>A0A172QVL5</accession>
<proteinExistence type="predicted"/>
<dbReference type="Pfam" id="PF00005">
    <property type="entry name" value="ABC_tran"/>
    <property type="match status" value="1"/>
</dbReference>
<sequence>MNQPHVELRNIVKSYGPMTVLDNLNMHINQGELVALLGPSGSGKSTSLRVLAGLEMADSGEVLIAGQDVASKPTRERNMGIVFQAYSLFPHLSAVDNVAYGLKIRGRDSSTRTKRAEELLEMVGLTQHMRKYPNQMSGGQQQRVALARALAIEPEVLLLDEPLSALDAKVRVQLRDEIRRIQQAEGIATLMVTHDQEEAITMADRVGVMYDGKIEQIGSPNDLYLHPQSPFISQFVGVANRVVGQVHGDKLFVLDTDLDIVNKTSPIAQEAVATALIRPEQIVMNHDNAAHYTVIDHMLRGMFSSIVVEGDYSKGHLRIDLPSREAQEFRNGDRVSLRIARPDTVIDYANAEELKTFDRLQQNRISK</sequence>
<dbReference type="GO" id="GO:0015418">
    <property type="term" value="F:ABC-type quaternary ammonium compound transporting activity"/>
    <property type="evidence" value="ECO:0007669"/>
    <property type="project" value="UniProtKB-EC"/>
</dbReference>
<dbReference type="GO" id="GO:0005524">
    <property type="term" value="F:ATP binding"/>
    <property type="evidence" value="ECO:0007669"/>
    <property type="project" value="UniProtKB-KW"/>
</dbReference>
<dbReference type="PROSITE" id="PS50893">
    <property type="entry name" value="ABC_TRANSPORTER_2"/>
    <property type="match status" value="1"/>
</dbReference>
<dbReference type="PROSITE" id="PS00211">
    <property type="entry name" value="ABC_TRANSPORTER_1"/>
    <property type="match status" value="1"/>
</dbReference>
<evidence type="ECO:0000259" key="5">
    <source>
        <dbReference type="PROSITE" id="PS50893"/>
    </source>
</evidence>
<dbReference type="InterPro" id="IPR008995">
    <property type="entry name" value="Mo/tungstate-bd_C_term_dom"/>
</dbReference>
<evidence type="ECO:0000256" key="2">
    <source>
        <dbReference type="ARBA" id="ARBA00022741"/>
    </source>
</evidence>
<dbReference type="InterPro" id="IPR050093">
    <property type="entry name" value="ABC_SmlMolc_Importer"/>
</dbReference>
<dbReference type="GO" id="GO:0016887">
    <property type="term" value="F:ATP hydrolysis activity"/>
    <property type="evidence" value="ECO:0007669"/>
    <property type="project" value="InterPro"/>
</dbReference>
<gene>
    <name evidence="6" type="ORF">ccrud_10990</name>
</gene>
<dbReference type="SUPFAM" id="SSF52540">
    <property type="entry name" value="P-loop containing nucleoside triphosphate hydrolases"/>
    <property type="match status" value="1"/>
</dbReference>
<dbReference type="InterPro" id="IPR027417">
    <property type="entry name" value="P-loop_NTPase"/>
</dbReference>
<dbReference type="AlphaFoldDB" id="A0A172QVL5"/>
<dbReference type="PANTHER" id="PTHR42781:SF4">
    <property type="entry name" value="SPERMIDINE_PUTRESCINE IMPORT ATP-BINDING PROTEIN POTA"/>
    <property type="match status" value="1"/>
</dbReference>
<keyword evidence="2" id="KW-0547">Nucleotide-binding</keyword>
<protein>
    <recommendedName>
        <fullName evidence="4">ABC-type quaternary amine transporter</fullName>
        <ecNumber evidence="4">7.6.2.9</ecNumber>
    </recommendedName>
</protein>
<evidence type="ECO:0000256" key="1">
    <source>
        <dbReference type="ARBA" id="ARBA00022448"/>
    </source>
</evidence>
<dbReference type="STRING" id="1652495.ccrud_10990"/>
<dbReference type="OrthoDB" id="9802264at2"/>
<dbReference type="InterPro" id="IPR017871">
    <property type="entry name" value="ABC_transporter-like_CS"/>
</dbReference>
<keyword evidence="3 6" id="KW-0067">ATP-binding</keyword>
<dbReference type="InterPro" id="IPR003593">
    <property type="entry name" value="AAA+_ATPase"/>
</dbReference>
<name>A0A172QVL5_9CORY</name>
<evidence type="ECO:0000313" key="7">
    <source>
        <dbReference type="Proteomes" id="UP000076929"/>
    </source>
</evidence>
<dbReference type="SUPFAM" id="SSF50331">
    <property type="entry name" value="MOP-like"/>
    <property type="match status" value="1"/>
</dbReference>
<dbReference type="InterPro" id="IPR003439">
    <property type="entry name" value="ABC_transporter-like_ATP-bd"/>
</dbReference>
<dbReference type="EMBL" id="CP015622">
    <property type="protein sequence ID" value="ANE04681.1"/>
    <property type="molecule type" value="Genomic_DNA"/>
</dbReference>
<keyword evidence="7" id="KW-1185">Reference proteome</keyword>